<evidence type="ECO:0000313" key="2">
    <source>
        <dbReference type="EMBL" id="JAC24048.1"/>
    </source>
</evidence>
<dbReference type="Pfam" id="PF02098">
    <property type="entry name" value="His_binding"/>
    <property type="match status" value="1"/>
</dbReference>
<evidence type="ECO:0000256" key="1">
    <source>
        <dbReference type="SAM" id="SignalP"/>
    </source>
</evidence>
<sequence length="180" mass="20996">MNSFTIAVFLALGVTALGYTPSVDDLYKALNTTGRIWTVLRSYKRFTGTKEHTCVSVENPILTKTSYEFDQYYKVDGPRIRHHLYGEFTRGAYGPVLTVRNETGRKGIPYTLRYWNEDKHCGFLTFPNIESGEYECELHVWEQELVRDDANPRNFPCENKYKDFCGHDRKHIVYTKDCLN</sequence>
<feature type="chain" id="PRO_5001520212" description="Lipocalin-2 1" evidence="1">
    <location>
        <begin position="19"/>
        <end position="180"/>
    </location>
</feature>
<dbReference type="GO" id="GO:0030682">
    <property type="term" value="P:symbiont-mediated perturbation of host defenses"/>
    <property type="evidence" value="ECO:0007669"/>
    <property type="project" value="InterPro"/>
</dbReference>
<dbReference type="EMBL" id="GBBK01000434">
    <property type="protein sequence ID" value="JAC24048.1"/>
    <property type="molecule type" value="mRNA"/>
</dbReference>
<organism evidence="2">
    <name type="scientific">Amblyomma cajennense</name>
    <name type="common">Cayenne tick</name>
    <name type="synonym">Acarus cajennensis</name>
    <dbReference type="NCBI Taxonomy" id="34607"/>
    <lineage>
        <taxon>Eukaryota</taxon>
        <taxon>Metazoa</taxon>
        <taxon>Ecdysozoa</taxon>
        <taxon>Arthropoda</taxon>
        <taxon>Chelicerata</taxon>
        <taxon>Arachnida</taxon>
        <taxon>Acari</taxon>
        <taxon>Parasitiformes</taxon>
        <taxon>Ixodida</taxon>
        <taxon>Ixodoidea</taxon>
        <taxon>Ixodidae</taxon>
        <taxon>Amblyomminae</taxon>
        <taxon>Amblyomma</taxon>
    </lineage>
</organism>
<dbReference type="SUPFAM" id="SSF50814">
    <property type="entry name" value="Lipocalins"/>
    <property type="match status" value="1"/>
</dbReference>
<name>A0A023FTL6_AMBCJ</name>
<dbReference type="InterPro" id="IPR012674">
    <property type="entry name" value="Calycin"/>
</dbReference>
<reference evidence="2" key="1">
    <citation type="submission" date="2014-03" db="EMBL/GenBank/DDBJ databases">
        <title>The sialotranscriptome of Amblyomma triste, Amblyomma parvum and Amblyomma cajennense ticks, uncovered by 454-based RNA-seq.</title>
        <authorList>
            <person name="Garcia G.R."/>
            <person name="Gardinassi L.G."/>
            <person name="Ribeiro J.M."/>
            <person name="Anatriello E."/>
            <person name="Ferreira B.R."/>
            <person name="Moreira H.N."/>
            <person name="Mafra C."/>
            <person name="Olegario M.M."/>
            <person name="Szabo P.J."/>
            <person name="Miranda-Santos I.K."/>
            <person name="Maruyama S.R."/>
        </authorList>
    </citation>
    <scope>NUCLEOTIDE SEQUENCE</scope>
    <source>
        <strain evidence="2">Uberlandia</strain>
        <tissue evidence="2">Salivary glands</tissue>
    </source>
</reference>
<dbReference type="InterPro" id="IPR002970">
    <property type="entry name" value="Tick_his-bd"/>
</dbReference>
<dbReference type="GO" id="GO:0043176">
    <property type="term" value="F:amine binding"/>
    <property type="evidence" value="ECO:0007669"/>
    <property type="project" value="InterPro"/>
</dbReference>
<protein>
    <recommendedName>
        <fullName evidence="3">Lipocalin-2 1</fullName>
    </recommendedName>
</protein>
<accession>A0A023FTL6</accession>
<feature type="signal peptide" evidence="1">
    <location>
        <begin position="1"/>
        <end position="18"/>
    </location>
</feature>
<keyword evidence="1" id="KW-0732">Signal</keyword>
<proteinExistence type="evidence at transcript level"/>
<evidence type="ECO:0008006" key="3">
    <source>
        <dbReference type="Google" id="ProtNLM"/>
    </source>
</evidence>
<dbReference type="Gene3D" id="2.40.128.20">
    <property type="match status" value="1"/>
</dbReference>
<dbReference type="AlphaFoldDB" id="A0A023FTL6"/>